<evidence type="ECO:0000313" key="1">
    <source>
        <dbReference type="EMBL" id="BAN54845.1"/>
    </source>
</evidence>
<accession>A0ABN5UM02</accession>
<protein>
    <recommendedName>
        <fullName evidence="3">HNH endonuclease</fullName>
    </recommendedName>
</protein>
<dbReference type="EMBL" id="AP013070">
    <property type="protein sequence ID" value="BAN54845.1"/>
    <property type="molecule type" value="Genomic_DNA"/>
</dbReference>
<organism evidence="1 2">
    <name type="scientific">Pseudomonas putida NBRC 14164</name>
    <dbReference type="NCBI Taxonomy" id="1211579"/>
    <lineage>
        <taxon>Bacteria</taxon>
        <taxon>Pseudomonadati</taxon>
        <taxon>Pseudomonadota</taxon>
        <taxon>Gammaproteobacteria</taxon>
        <taxon>Pseudomonadales</taxon>
        <taxon>Pseudomonadaceae</taxon>
        <taxon>Pseudomonas</taxon>
    </lineage>
</organism>
<dbReference type="Proteomes" id="UP000016702">
    <property type="component" value="Chromosome"/>
</dbReference>
<reference evidence="1 2" key="1">
    <citation type="journal article" date="2014" name="Genome Announc.">
        <title>The Complete Genome Sequence of Pseudomonas putida NBRC 14164T Confirms High Intraspecies Variation.</title>
        <authorList>
            <person name="Ohji S."/>
            <person name="Yamazoe A."/>
            <person name="Hosoyama A."/>
            <person name="Tsuchikane K."/>
            <person name="Ezaki T."/>
            <person name="Fujita N."/>
        </authorList>
    </citation>
    <scope>NUCLEOTIDE SEQUENCE [LARGE SCALE GENOMIC DNA]</scope>
    <source>
        <strain evidence="1 2">NBRC 14164</strain>
    </source>
</reference>
<proteinExistence type="predicted"/>
<gene>
    <name evidence="1" type="ORF">PP4_29920</name>
</gene>
<evidence type="ECO:0000313" key="2">
    <source>
        <dbReference type="Proteomes" id="UP000016702"/>
    </source>
</evidence>
<evidence type="ECO:0008006" key="3">
    <source>
        <dbReference type="Google" id="ProtNLM"/>
    </source>
</evidence>
<dbReference type="GeneID" id="45524492"/>
<dbReference type="RefSeq" id="WP_016500055.1">
    <property type="nucleotide sequence ID" value="NC_021505.1"/>
</dbReference>
<name>A0ABN5UM02_PSEPU</name>
<keyword evidence="2" id="KW-1185">Reference proteome</keyword>
<sequence>MIRVEPADEPESFDEIVRKPGHRAIAELVGEEGLPARRGRPRTVVALTREDIPADKFPPVWTHALPDLMEAYGRLCAYVCIYIERVTGGGSVDHMLAKSRAWQDVYEWQNYRLACTLMNARKNNYQDVLDPFEVEDGWFRLELVSYQVIPGEGLDPVIEARVLATIKRLNLNDHDCLKVREEYATAFFDGDIKLDYLRRRAPFLAREIEWQGADAPMERQVELGRNHVD</sequence>